<evidence type="ECO:0000256" key="2">
    <source>
        <dbReference type="SAM" id="MobiDB-lite"/>
    </source>
</evidence>
<dbReference type="Proteomes" id="UP001232148">
    <property type="component" value="Unassembled WGS sequence"/>
</dbReference>
<keyword evidence="1" id="KW-0175">Coiled coil</keyword>
<proteinExistence type="predicted"/>
<name>A0AAD9LUE4_9PEZI</name>
<sequence length="163" mass="18146">MRSSVMPSLMALGLADDWLVSDSNAKPAMHRTTSVCARRTCGLLRGKSRGQRSQFKDMDDIVRSYLESGTNGGLRKYSAGPGKPNQEDDQETLAKRLEAAERAIMKLHEQSQQVCNKVDGVLEQSQQVCNRVNGLLELTQRFIECLKTITGAFEGDIRKLTQQ</sequence>
<keyword evidence="4" id="KW-1185">Reference proteome</keyword>
<organism evidence="3 4">
    <name type="scientific">Colletotrichum zoysiae</name>
    <dbReference type="NCBI Taxonomy" id="1216348"/>
    <lineage>
        <taxon>Eukaryota</taxon>
        <taxon>Fungi</taxon>
        <taxon>Dikarya</taxon>
        <taxon>Ascomycota</taxon>
        <taxon>Pezizomycotina</taxon>
        <taxon>Sordariomycetes</taxon>
        <taxon>Hypocreomycetidae</taxon>
        <taxon>Glomerellales</taxon>
        <taxon>Glomerellaceae</taxon>
        <taxon>Colletotrichum</taxon>
        <taxon>Colletotrichum graminicola species complex</taxon>
    </lineage>
</organism>
<dbReference type="EMBL" id="MU843179">
    <property type="protein sequence ID" value="KAK2020742.1"/>
    <property type="molecule type" value="Genomic_DNA"/>
</dbReference>
<gene>
    <name evidence="3" type="ORF">LX32DRAFT_294463</name>
</gene>
<accession>A0AAD9LUE4</accession>
<dbReference type="AlphaFoldDB" id="A0AAD9LUE4"/>
<feature type="coiled-coil region" evidence="1">
    <location>
        <begin position="90"/>
        <end position="117"/>
    </location>
</feature>
<protein>
    <submittedName>
        <fullName evidence="3">Uncharacterized protein</fullName>
    </submittedName>
</protein>
<reference evidence="3" key="1">
    <citation type="submission" date="2021-06" db="EMBL/GenBank/DDBJ databases">
        <title>Comparative genomics, transcriptomics and evolutionary studies reveal genomic signatures of adaptation to plant cell wall in hemibiotrophic fungi.</title>
        <authorList>
            <consortium name="DOE Joint Genome Institute"/>
            <person name="Baroncelli R."/>
            <person name="Diaz J.F."/>
            <person name="Benocci T."/>
            <person name="Peng M."/>
            <person name="Battaglia E."/>
            <person name="Haridas S."/>
            <person name="Andreopoulos W."/>
            <person name="Labutti K."/>
            <person name="Pangilinan J."/>
            <person name="Floch G.L."/>
            <person name="Makela M.R."/>
            <person name="Henrissat B."/>
            <person name="Grigoriev I.V."/>
            <person name="Crouch J.A."/>
            <person name="De Vries R.P."/>
            <person name="Sukno S.A."/>
            <person name="Thon M.R."/>
        </authorList>
    </citation>
    <scope>NUCLEOTIDE SEQUENCE</scope>
    <source>
        <strain evidence="3">MAFF235873</strain>
    </source>
</reference>
<evidence type="ECO:0000313" key="3">
    <source>
        <dbReference type="EMBL" id="KAK2020742.1"/>
    </source>
</evidence>
<feature type="region of interest" description="Disordered" evidence="2">
    <location>
        <begin position="68"/>
        <end position="88"/>
    </location>
</feature>
<evidence type="ECO:0000313" key="4">
    <source>
        <dbReference type="Proteomes" id="UP001232148"/>
    </source>
</evidence>
<comment type="caution">
    <text evidence="3">The sequence shown here is derived from an EMBL/GenBank/DDBJ whole genome shotgun (WGS) entry which is preliminary data.</text>
</comment>
<evidence type="ECO:0000256" key="1">
    <source>
        <dbReference type="SAM" id="Coils"/>
    </source>
</evidence>